<feature type="domain" description="Anoctamin transmembrane" evidence="7">
    <location>
        <begin position="3"/>
        <end position="520"/>
    </location>
</feature>
<gene>
    <name evidence="8" type="ORF">D9758_018541</name>
</gene>
<feature type="transmembrane region" description="Helical" evidence="6">
    <location>
        <begin position="143"/>
        <end position="164"/>
    </location>
</feature>
<dbReference type="GO" id="GO:0005254">
    <property type="term" value="F:chloride channel activity"/>
    <property type="evidence" value="ECO:0007669"/>
    <property type="project" value="TreeGrafter"/>
</dbReference>
<dbReference type="InterPro" id="IPR049452">
    <property type="entry name" value="Anoctamin_TM"/>
</dbReference>
<keyword evidence="4 6" id="KW-0472">Membrane</keyword>
<dbReference type="OrthoDB" id="296386at2759"/>
<reference evidence="8 9" key="1">
    <citation type="journal article" date="2020" name="ISME J.">
        <title>Uncovering the hidden diversity of litter-decomposition mechanisms in mushroom-forming fungi.</title>
        <authorList>
            <person name="Floudas D."/>
            <person name="Bentzer J."/>
            <person name="Ahren D."/>
            <person name="Johansson T."/>
            <person name="Persson P."/>
            <person name="Tunlid A."/>
        </authorList>
    </citation>
    <scope>NUCLEOTIDE SEQUENCE [LARGE SCALE GENOMIC DNA]</scope>
    <source>
        <strain evidence="8 9">CBS 291.85</strain>
    </source>
</reference>
<feature type="region of interest" description="Disordered" evidence="5">
    <location>
        <begin position="544"/>
        <end position="580"/>
    </location>
</feature>
<dbReference type="InterPro" id="IPR007632">
    <property type="entry name" value="Anoctamin"/>
</dbReference>
<sequence length="610" mass="67796">MPVAFVEWWRIRERLLAVRFALAEESAGAAGGLGGWRSAEKSRHEHTPGMKWYQRELRILASVPVVLGFVLVLVAILTGIFLLESFVTVLYQGPGSILPPNNPLRRSIPRLQSLFSLTASYLTRWENHKTHSSHTSSLTLKTFVITSLVAYAGLALTAFVYVPFGEGLMKVVQWWLKERAASASASTMGATGTWEQNANANDNESEDATSMWDLSSTNMALKINQGKLQKQLFAYTVTNQIINTFVEVGLPFVMRRVQNMLASKNNGARTRTKPMKRKNRARTRKIKIQHPQTLRPPLPFAKKRTTPSGSRYPPPAEAALLEQAIFESSLPPYSITSLTPHSLFGDYQEMVLQFGYITLWSSVWPLAPLACLVNNLIEFRGDAVKIAGIGRRPMPTRLATNFKTTGRGAGSGVDNVWLELAGVLSWVGVVVNAALVWLFCPRTDIHVCYRKGGGGVGAAGASAFSAYEKVHRMVLNATSNSSGVPADSSSFFLPLFRRWYHKRTSHAYFLVRGLVRHLMEKMFWEGSAELNRLEAKELQMRVRGQVEGKGKGKSGSGVQGSEEGVNREEDGEDENEENALLRTRFWENDEGLTKLGGLRRRLRLRCGVPG</sequence>
<keyword evidence="2 6" id="KW-0812">Transmembrane</keyword>
<dbReference type="GO" id="GO:0016020">
    <property type="term" value="C:membrane"/>
    <property type="evidence" value="ECO:0007669"/>
    <property type="project" value="UniProtKB-SubCell"/>
</dbReference>
<evidence type="ECO:0000256" key="6">
    <source>
        <dbReference type="SAM" id="Phobius"/>
    </source>
</evidence>
<keyword evidence="9" id="KW-1185">Reference proteome</keyword>
<evidence type="ECO:0000256" key="4">
    <source>
        <dbReference type="ARBA" id="ARBA00023136"/>
    </source>
</evidence>
<evidence type="ECO:0000256" key="5">
    <source>
        <dbReference type="SAM" id="MobiDB-lite"/>
    </source>
</evidence>
<name>A0A8H5AZ22_9AGAR</name>
<dbReference type="EMBL" id="JAACJM010000527">
    <property type="protein sequence ID" value="KAF5313539.1"/>
    <property type="molecule type" value="Genomic_DNA"/>
</dbReference>
<accession>A0A8H5AZ22</accession>
<feature type="transmembrane region" description="Helical" evidence="6">
    <location>
        <begin position="59"/>
        <end position="83"/>
    </location>
</feature>
<dbReference type="GO" id="GO:0032541">
    <property type="term" value="C:cortical endoplasmic reticulum"/>
    <property type="evidence" value="ECO:0007669"/>
    <property type="project" value="TreeGrafter"/>
</dbReference>
<evidence type="ECO:0000256" key="3">
    <source>
        <dbReference type="ARBA" id="ARBA00022989"/>
    </source>
</evidence>
<dbReference type="PANTHER" id="PTHR12308">
    <property type="entry name" value="ANOCTAMIN"/>
    <property type="match status" value="1"/>
</dbReference>
<dbReference type="Proteomes" id="UP000559256">
    <property type="component" value="Unassembled WGS sequence"/>
</dbReference>
<protein>
    <recommendedName>
        <fullName evidence="7">Anoctamin transmembrane domain-containing protein</fullName>
    </recommendedName>
</protein>
<dbReference type="AlphaFoldDB" id="A0A8H5AZ22"/>
<keyword evidence="3 6" id="KW-1133">Transmembrane helix</keyword>
<dbReference type="Pfam" id="PF04547">
    <property type="entry name" value="Anoctamin"/>
    <property type="match status" value="1"/>
</dbReference>
<evidence type="ECO:0000259" key="7">
    <source>
        <dbReference type="Pfam" id="PF04547"/>
    </source>
</evidence>
<proteinExistence type="predicted"/>
<evidence type="ECO:0000313" key="8">
    <source>
        <dbReference type="EMBL" id="KAF5313539.1"/>
    </source>
</evidence>
<evidence type="ECO:0000256" key="2">
    <source>
        <dbReference type="ARBA" id="ARBA00022692"/>
    </source>
</evidence>
<evidence type="ECO:0000256" key="1">
    <source>
        <dbReference type="ARBA" id="ARBA00004141"/>
    </source>
</evidence>
<evidence type="ECO:0000313" key="9">
    <source>
        <dbReference type="Proteomes" id="UP000559256"/>
    </source>
</evidence>
<dbReference type="PANTHER" id="PTHR12308:SF73">
    <property type="entry name" value="ANOCTAMIN"/>
    <property type="match status" value="1"/>
</dbReference>
<organism evidence="8 9">
    <name type="scientific">Tetrapyrgos nigripes</name>
    <dbReference type="NCBI Taxonomy" id="182062"/>
    <lineage>
        <taxon>Eukaryota</taxon>
        <taxon>Fungi</taxon>
        <taxon>Dikarya</taxon>
        <taxon>Basidiomycota</taxon>
        <taxon>Agaricomycotina</taxon>
        <taxon>Agaricomycetes</taxon>
        <taxon>Agaricomycetidae</taxon>
        <taxon>Agaricales</taxon>
        <taxon>Marasmiineae</taxon>
        <taxon>Marasmiaceae</taxon>
        <taxon>Tetrapyrgos</taxon>
    </lineage>
</organism>
<comment type="caution">
    <text evidence="8">The sequence shown here is derived from an EMBL/GenBank/DDBJ whole genome shotgun (WGS) entry which is preliminary data.</text>
</comment>
<comment type="subcellular location">
    <subcellularLocation>
        <location evidence="1">Membrane</location>
        <topology evidence="1">Multi-pass membrane protein</topology>
    </subcellularLocation>
</comment>